<reference evidence="2 3" key="1">
    <citation type="submission" date="2015-04" db="EMBL/GenBank/DDBJ databases">
        <authorList>
            <person name="Syromyatnikov M.Y."/>
            <person name="Popov V.N."/>
        </authorList>
    </citation>
    <scope>NUCLEOTIDE SEQUENCE [LARGE SCALE GENOMIC DNA]</scope>
</reference>
<name>A0A1J1HHJ0_9DIPT</name>
<proteinExistence type="predicted"/>
<protein>
    <submittedName>
        <fullName evidence="2">CLUMA_CG000709, isoform A</fullName>
    </submittedName>
</protein>
<feature type="signal peptide" evidence="1">
    <location>
        <begin position="1"/>
        <end position="16"/>
    </location>
</feature>
<evidence type="ECO:0000256" key="1">
    <source>
        <dbReference type="SAM" id="SignalP"/>
    </source>
</evidence>
<sequence>MKTLLILFCFIAVITARKNHGAGKKREATPTCENPPKTTIPECCANFPKPLIGGLMQTLKIPTNSKFDASKAKEGLTSVLGENDAWNNVIIDKIFKECAASDSKNIMHIVNCIHRELFFQCPGMSTSDECKELVSFGKGCPKFPFHEAPLFRKIQE</sequence>
<evidence type="ECO:0000313" key="3">
    <source>
        <dbReference type="Proteomes" id="UP000183832"/>
    </source>
</evidence>
<organism evidence="2 3">
    <name type="scientific">Clunio marinus</name>
    <dbReference type="NCBI Taxonomy" id="568069"/>
    <lineage>
        <taxon>Eukaryota</taxon>
        <taxon>Metazoa</taxon>
        <taxon>Ecdysozoa</taxon>
        <taxon>Arthropoda</taxon>
        <taxon>Hexapoda</taxon>
        <taxon>Insecta</taxon>
        <taxon>Pterygota</taxon>
        <taxon>Neoptera</taxon>
        <taxon>Endopterygota</taxon>
        <taxon>Diptera</taxon>
        <taxon>Nematocera</taxon>
        <taxon>Chironomoidea</taxon>
        <taxon>Chironomidae</taxon>
        <taxon>Clunio</taxon>
    </lineage>
</organism>
<keyword evidence="3" id="KW-1185">Reference proteome</keyword>
<dbReference type="Proteomes" id="UP000183832">
    <property type="component" value="Unassembled WGS sequence"/>
</dbReference>
<accession>A0A1J1HHJ0</accession>
<dbReference type="AlphaFoldDB" id="A0A1J1HHJ0"/>
<gene>
    <name evidence="2" type="ORF">CLUMA_CG000709</name>
</gene>
<keyword evidence="1" id="KW-0732">Signal</keyword>
<feature type="chain" id="PRO_5011955583" evidence="1">
    <location>
        <begin position="17"/>
        <end position="156"/>
    </location>
</feature>
<dbReference type="EMBL" id="CVRI01000002">
    <property type="protein sequence ID" value="CRK86884.1"/>
    <property type="molecule type" value="Genomic_DNA"/>
</dbReference>
<evidence type="ECO:0000313" key="2">
    <source>
        <dbReference type="EMBL" id="CRK86884.1"/>
    </source>
</evidence>